<evidence type="ECO:0000313" key="3">
    <source>
        <dbReference type="EMBL" id="MCB8874346.1"/>
    </source>
</evidence>
<dbReference type="RefSeq" id="WP_227319985.1">
    <property type="nucleotide sequence ID" value="NZ_JAESVB010000001.1"/>
</dbReference>
<dbReference type="InterPro" id="IPR052894">
    <property type="entry name" value="AsmA-related"/>
</dbReference>
<feature type="transmembrane region" description="Helical" evidence="1">
    <location>
        <begin position="7"/>
        <end position="26"/>
    </location>
</feature>
<comment type="caution">
    <text evidence="3">The sequence shown here is derived from an EMBL/GenBank/DDBJ whole genome shotgun (WGS) entry which is preliminary data.</text>
</comment>
<evidence type="ECO:0000256" key="1">
    <source>
        <dbReference type="SAM" id="Phobius"/>
    </source>
</evidence>
<proteinExistence type="predicted"/>
<evidence type="ECO:0000313" key="4">
    <source>
        <dbReference type="Proteomes" id="UP000708298"/>
    </source>
</evidence>
<protein>
    <submittedName>
        <fullName evidence="3">AsmA family protein</fullName>
    </submittedName>
</protein>
<dbReference type="Proteomes" id="UP000708298">
    <property type="component" value="Unassembled WGS sequence"/>
</dbReference>
<feature type="domain" description="AsmA" evidence="2">
    <location>
        <begin position="12"/>
        <end position="685"/>
    </location>
</feature>
<gene>
    <name evidence="3" type="ORF">ASILVAE211_04055</name>
</gene>
<dbReference type="GO" id="GO:0090313">
    <property type="term" value="P:regulation of protein targeting to membrane"/>
    <property type="evidence" value="ECO:0007669"/>
    <property type="project" value="TreeGrafter"/>
</dbReference>
<dbReference type="GO" id="GO:0005886">
    <property type="term" value="C:plasma membrane"/>
    <property type="evidence" value="ECO:0007669"/>
    <property type="project" value="TreeGrafter"/>
</dbReference>
<sequence>MSVRRAFIGVVTVLVVGSIGAGAFFLSRIDPNDYKPEIQAVVLKATGRALTLDGPLSVSLSLWPVITAEKVQLANLPGGSRSYMVRVNQFRAQLSLPALLWHRLEILNLSLTGPNILFEEVDHQPNWLFKAAQPAGASNMPAAATPPVKSSGGFSLRIRAVHIVNGMITFRLPAKTTVVGVKALDYSHSQDGGPVSIASTLVYSDFAPFTVAVHGTPTGGVSAPWKTRLDFAAFGATAKAAGTASLDGSFDATVQGQAPKLEALNALLPALGLPALHGLVFSTHVTNGPVRGDLPIIGQSSVRFGSADFTSVIPGLQFGAVSLAVDHAGGTAQVKAAGQYQTEPFTLAANLGMPADPNAANRLALHLTAQAFAQNRADLKLDGTLALTSLRFAGLDAATVLHMPALAKLRALVSPAVPDLTNITFSGNIALPAALTQIGLTKATLATSSGTLAGSATIGIGLPVRAQAQLQAQQLDVDALIKAFGLTSDSAAKPAPAAAASNGPLISDTALPWPLLRGPDIDLRAEVDRLTFLHQAWDHLSLGLRVKDGRLTLDPLRLGASPALATVTLNADATPAIPAVQFRLSAPALPLAFLTGRLGLPGPAAGNLALNTVVTAQGKSLHAMAGTLTGSLSARMGASSISNATLKLLAQASLDALHITVPAQGQTAIRCFALDGSFTKGIANFKTIALDSTYLQMAGDGQVNMGAETMALKLHPMARIVGSSVAVPVIVDGPWRTAKGTLQASVLDKVGLLLDGLFGGDTAKGCAAPPGSS</sequence>
<dbReference type="InterPro" id="IPR007844">
    <property type="entry name" value="AsmA"/>
</dbReference>
<dbReference type="Pfam" id="PF05170">
    <property type="entry name" value="AsmA"/>
    <property type="match status" value="1"/>
</dbReference>
<reference evidence="3" key="1">
    <citation type="journal article" date="2021" name="Microorganisms">
        <title>Acidisoma silvae sp. nov. and Acidisomacellulosilytica sp. nov., Two Acidophilic Bacteria Isolated from Decaying Wood, Hydrolyzing Cellulose and Producing Poly-3-hydroxybutyrate.</title>
        <authorList>
            <person name="Mieszkin S."/>
            <person name="Pouder E."/>
            <person name="Uroz S."/>
            <person name="Simon-Colin C."/>
            <person name="Alain K."/>
        </authorList>
    </citation>
    <scope>NUCLEOTIDE SEQUENCE</scope>
    <source>
        <strain evidence="3">HW T2.11</strain>
    </source>
</reference>
<dbReference type="PANTHER" id="PTHR30441:SF4">
    <property type="entry name" value="PROTEIN ASMA"/>
    <property type="match status" value="1"/>
</dbReference>
<dbReference type="PANTHER" id="PTHR30441">
    <property type="entry name" value="DUF748 DOMAIN-CONTAINING PROTEIN"/>
    <property type="match status" value="1"/>
</dbReference>
<keyword evidence="1" id="KW-1133">Transmembrane helix</keyword>
<keyword evidence="4" id="KW-1185">Reference proteome</keyword>
<dbReference type="AlphaFoldDB" id="A0A963YNX3"/>
<name>A0A963YNX3_9PROT</name>
<organism evidence="3 4">
    <name type="scientific">Acidisoma silvae</name>
    <dbReference type="NCBI Taxonomy" id="2802396"/>
    <lineage>
        <taxon>Bacteria</taxon>
        <taxon>Pseudomonadati</taxon>
        <taxon>Pseudomonadota</taxon>
        <taxon>Alphaproteobacteria</taxon>
        <taxon>Acetobacterales</taxon>
        <taxon>Acidocellaceae</taxon>
        <taxon>Acidisoma</taxon>
    </lineage>
</organism>
<evidence type="ECO:0000259" key="2">
    <source>
        <dbReference type="Pfam" id="PF05170"/>
    </source>
</evidence>
<accession>A0A963YNX3</accession>
<reference evidence="3" key="2">
    <citation type="submission" date="2021-01" db="EMBL/GenBank/DDBJ databases">
        <authorList>
            <person name="Mieszkin S."/>
            <person name="Pouder E."/>
            <person name="Alain K."/>
        </authorList>
    </citation>
    <scope>NUCLEOTIDE SEQUENCE</scope>
    <source>
        <strain evidence="3">HW T2.11</strain>
    </source>
</reference>
<dbReference type="EMBL" id="JAESVB010000001">
    <property type="protein sequence ID" value="MCB8874346.1"/>
    <property type="molecule type" value="Genomic_DNA"/>
</dbReference>
<keyword evidence="1" id="KW-0472">Membrane</keyword>
<keyword evidence="1" id="KW-0812">Transmembrane</keyword>